<evidence type="ECO:0000259" key="2">
    <source>
        <dbReference type="Pfam" id="PF17163"/>
    </source>
</evidence>
<dbReference type="Pfam" id="PF17163">
    <property type="entry name" value="DUF5125"/>
    <property type="match status" value="1"/>
</dbReference>
<dbReference type="InterPro" id="IPR033430">
    <property type="entry name" value="DUF5121"/>
</dbReference>
<name>A0ABP8QVR5_9SPHI</name>
<dbReference type="Pfam" id="PF16408">
    <property type="entry name" value="DUF5016"/>
    <property type="match status" value="1"/>
</dbReference>
<evidence type="ECO:0008006" key="6">
    <source>
        <dbReference type="Google" id="ProtNLM"/>
    </source>
</evidence>
<comment type="caution">
    <text evidence="4">The sequence shown here is derived from an EMBL/GenBank/DDBJ whole genome shotgun (WGS) entry which is preliminary data.</text>
</comment>
<protein>
    <recommendedName>
        <fullName evidence="6">DUF5125 domain-containing protein</fullName>
    </recommendedName>
</protein>
<feature type="domain" description="DUF5016" evidence="1">
    <location>
        <begin position="5"/>
        <end position="117"/>
    </location>
</feature>
<sequence length="445" mass="49297">MKQLKNNLYIFVCLVLALSCQKEKEYTYNIGNPSITINNAPTSALFGDSLVFNVAVEDKDVPLSTLKVQLYFTDDIVSETTIRTKENGSYTGKIYVPFLKDIPNGTATLKFVLQNISQKKVVKEIDLPLSRPNFPYLDLVTSTNTYRLQRVEENTYAITENLPYSVKGYIQAPKVGEYGNIMNFGWVNNEVQLGSTSEIPFSYSSSTTYTIQFNTLTYEASPFIVAYAINGTIFSRINDNLFRAEINLNKGEEVKVDGIDDFENWWIDPDFFKVDQNNKITSNVINGKYRISADFTHKYLIAEAMDGNNLATLKGDGTGAIWIIGDGIGKPNVSSNHVGWNTDKAICMAPIGNKKYQVTITGGITANTDYINFKFFHQKGWGGEFTNSQLSSSSDIIFVGNGSNGRDPGNLGLVSGKLLEENKPYILVVDVSAGNSNAVLTVTPK</sequence>
<dbReference type="Pfam" id="PF17165">
    <property type="entry name" value="DUF5121"/>
    <property type="match status" value="1"/>
</dbReference>
<dbReference type="RefSeq" id="WP_345063976.1">
    <property type="nucleotide sequence ID" value="NZ_BAABGR010000004.1"/>
</dbReference>
<keyword evidence="5" id="KW-1185">Reference proteome</keyword>
<proteinExistence type="predicted"/>
<evidence type="ECO:0000259" key="3">
    <source>
        <dbReference type="Pfam" id="PF17165"/>
    </source>
</evidence>
<dbReference type="EMBL" id="BAABGR010000004">
    <property type="protein sequence ID" value="GAA4511335.1"/>
    <property type="molecule type" value="Genomic_DNA"/>
</dbReference>
<feature type="domain" description="DUF5121" evidence="3">
    <location>
        <begin position="316"/>
        <end position="431"/>
    </location>
</feature>
<evidence type="ECO:0000259" key="1">
    <source>
        <dbReference type="Pfam" id="PF16408"/>
    </source>
</evidence>
<evidence type="ECO:0000313" key="5">
    <source>
        <dbReference type="Proteomes" id="UP001500394"/>
    </source>
</evidence>
<reference evidence="5" key="1">
    <citation type="journal article" date="2019" name="Int. J. Syst. Evol. Microbiol.">
        <title>The Global Catalogue of Microorganisms (GCM) 10K type strain sequencing project: providing services to taxonomists for standard genome sequencing and annotation.</title>
        <authorList>
            <consortium name="The Broad Institute Genomics Platform"/>
            <consortium name="The Broad Institute Genome Sequencing Center for Infectious Disease"/>
            <person name="Wu L."/>
            <person name="Ma J."/>
        </authorList>
    </citation>
    <scope>NUCLEOTIDE SEQUENCE [LARGE SCALE GENOMIC DNA]</scope>
    <source>
        <strain evidence="5">JCM 17858</strain>
    </source>
</reference>
<dbReference type="InterPro" id="IPR033429">
    <property type="entry name" value="DUF5125"/>
</dbReference>
<accession>A0ABP8QVR5</accession>
<dbReference type="PROSITE" id="PS51257">
    <property type="entry name" value="PROKAR_LIPOPROTEIN"/>
    <property type="match status" value="1"/>
</dbReference>
<evidence type="ECO:0000313" key="4">
    <source>
        <dbReference type="EMBL" id="GAA4511335.1"/>
    </source>
</evidence>
<dbReference type="InterPro" id="IPR032184">
    <property type="entry name" value="DUF5016"/>
</dbReference>
<dbReference type="Proteomes" id="UP001500394">
    <property type="component" value="Unassembled WGS sequence"/>
</dbReference>
<organism evidence="4 5">
    <name type="scientific">Sphingobacterium thermophilum</name>
    <dbReference type="NCBI Taxonomy" id="768534"/>
    <lineage>
        <taxon>Bacteria</taxon>
        <taxon>Pseudomonadati</taxon>
        <taxon>Bacteroidota</taxon>
        <taxon>Sphingobacteriia</taxon>
        <taxon>Sphingobacteriales</taxon>
        <taxon>Sphingobacteriaceae</taxon>
        <taxon>Sphingobacterium</taxon>
    </lineage>
</organism>
<feature type="domain" description="DUF5125" evidence="2">
    <location>
        <begin position="127"/>
        <end position="306"/>
    </location>
</feature>
<gene>
    <name evidence="4" type="ORF">GCM10023173_03990</name>
</gene>